<sequence>MSDRRARMIEDRYLRDSAKALVEADLEHLKTGLSQRGLTERAFDKVREGAVDIYEEAVEVAEDNKGALAALIAAVVVWFARNPILSLLGLGEEPDDAAAERDEAEER</sequence>
<name>A0A7S8F695_9SPHN</name>
<evidence type="ECO:0008006" key="3">
    <source>
        <dbReference type="Google" id="ProtNLM"/>
    </source>
</evidence>
<dbReference type="AlphaFoldDB" id="A0A7S8F695"/>
<protein>
    <recommendedName>
        <fullName evidence="3">DUF3618 domain-containing protein</fullName>
    </recommendedName>
</protein>
<evidence type="ECO:0000313" key="1">
    <source>
        <dbReference type="EMBL" id="QPC99926.1"/>
    </source>
</evidence>
<dbReference type="EMBL" id="CP064654">
    <property type="protein sequence ID" value="QPC99926.1"/>
    <property type="molecule type" value="Genomic_DNA"/>
</dbReference>
<dbReference type="KEGG" id="qso:IRL76_05160"/>
<keyword evidence="2" id="KW-1185">Reference proteome</keyword>
<dbReference type="RefSeq" id="WP_200983721.1">
    <property type="nucleotide sequence ID" value="NZ_CP064654.1"/>
</dbReference>
<gene>
    <name evidence="1" type="ORF">IRL76_05160</name>
</gene>
<reference evidence="1 2" key="1">
    <citation type="submission" date="2020-11" db="EMBL/GenBank/DDBJ databases">
        <title>The genome sequence of Erythrobacter sp. 6D36.</title>
        <authorList>
            <person name="Liu Y."/>
        </authorList>
    </citation>
    <scope>NUCLEOTIDE SEQUENCE [LARGE SCALE GENOMIC DNA]</scope>
    <source>
        <strain evidence="1 2">6D36</strain>
    </source>
</reference>
<organism evidence="1 2">
    <name type="scientific">Qipengyuania soli</name>
    <dbReference type="NCBI Taxonomy" id="2782568"/>
    <lineage>
        <taxon>Bacteria</taxon>
        <taxon>Pseudomonadati</taxon>
        <taxon>Pseudomonadota</taxon>
        <taxon>Alphaproteobacteria</taxon>
        <taxon>Sphingomonadales</taxon>
        <taxon>Erythrobacteraceae</taxon>
        <taxon>Qipengyuania</taxon>
    </lineage>
</organism>
<proteinExistence type="predicted"/>
<accession>A0A7S8F695</accession>
<evidence type="ECO:0000313" key="2">
    <source>
        <dbReference type="Proteomes" id="UP000594459"/>
    </source>
</evidence>
<dbReference type="Proteomes" id="UP000594459">
    <property type="component" value="Chromosome"/>
</dbReference>